<dbReference type="AlphaFoldDB" id="A0AAV4PCJ6"/>
<keyword evidence="2" id="KW-1185">Reference proteome</keyword>
<sequence>MDSNQTNQTVFLDFTLRYILSTVLKVSPKGGIERKRREIEIDFVVLKKEQYLKTIKKMKRKGKSIHFAKEILFFSTMRYFIEIEKKLKEVNGTFNMS</sequence>
<protein>
    <submittedName>
        <fullName evidence="1">Uncharacterized protein</fullName>
    </submittedName>
</protein>
<accession>A0AAV4PCJ6</accession>
<organism evidence="1 2">
    <name type="scientific">Caerostris extrusa</name>
    <name type="common">Bark spider</name>
    <name type="synonym">Caerostris bankana</name>
    <dbReference type="NCBI Taxonomy" id="172846"/>
    <lineage>
        <taxon>Eukaryota</taxon>
        <taxon>Metazoa</taxon>
        <taxon>Ecdysozoa</taxon>
        <taxon>Arthropoda</taxon>
        <taxon>Chelicerata</taxon>
        <taxon>Arachnida</taxon>
        <taxon>Araneae</taxon>
        <taxon>Araneomorphae</taxon>
        <taxon>Entelegynae</taxon>
        <taxon>Araneoidea</taxon>
        <taxon>Araneidae</taxon>
        <taxon>Caerostris</taxon>
    </lineage>
</organism>
<dbReference type="EMBL" id="BPLR01004426">
    <property type="protein sequence ID" value="GIX94764.1"/>
    <property type="molecule type" value="Genomic_DNA"/>
</dbReference>
<comment type="caution">
    <text evidence="1">The sequence shown here is derived from an EMBL/GenBank/DDBJ whole genome shotgun (WGS) entry which is preliminary data.</text>
</comment>
<evidence type="ECO:0000313" key="2">
    <source>
        <dbReference type="Proteomes" id="UP001054945"/>
    </source>
</evidence>
<evidence type="ECO:0000313" key="1">
    <source>
        <dbReference type="EMBL" id="GIX94764.1"/>
    </source>
</evidence>
<reference evidence="1 2" key="1">
    <citation type="submission" date="2021-06" db="EMBL/GenBank/DDBJ databases">
        <title>Caerostris extrusa draft genome.</title>
        <authorList>
            <person name="Kono N."/>
            <person name="Arakawa K."/>
        </authorList>
    </citation>
    <scope>NUCLEOTIDE SEQUENCE [LARGE SCALE GENOMIC DNA]</scope>
</reference>
<name>A0AAV4PCJ6_CAEEX</name>
<dbReference type="Proteomes" id="UP001054945">
    <property type="component" value="Unassembled WGS sequence"/>
</dbReference>
<gene>
    <name evidence="1" type="ORF">CEXT_565891</name>
</gene>
<proteinExistence type="predicted"/>